<organism evidence="2 3">
    <name type="scientific">Polarella glacialis</name>
    <name type="common">Dinoflagellate</name>
    <dbReference type="NCBI Taxonomy" id="89957"/>
    <lineage>
        <taxon>Eukaryota</taxon>
        <taxon>Sar</taxon>
        <taxon>Alveolata</taxon>
        <taxon>Dinophyceae</taxon>
        <taxon>Suessiales</taxon>
        <taxon>Suessiaceae</taxon>
        <taxon>Polarella</taxon>
    </lineage>
</organism>
<name>A0A813M032_POLGL</name>
<protein>
    <recommendedName>
        <fullName evidence="4">Pentatricopeptide repeat-containing protein, chloroplastic</fullName>
    </recommendedName>
</protein>
<evidence type="ECO:0000256" key="1">
    <source>
        <dbReference type="ARBA" id="ARBA00022737"/>
    </source>
</evidence>
<dbReference type="PANTHER" id="PTHR47447:SF17">
    <property type="entry name" value="OS12G0638900 PROTEIN"/>
    <property type="match status" value="1"/>
</dbReference>
<evidence type="ECO:0000313" key="3">
    <source>
        <dbReference type="Proteomes" id="UP000626109"/>
    </source>
</evidence>
<evidence type="ECO:0008006" key="4">
    <source>
        <dbReference type="Google" id="ProtNLM"/>
    </source>
</evidence>
<dbReference type="Proteomes" id="UP000626109">
    <property type="component" value="Unassembled WGS sequence"/>
</dbReference>
<evidence type="ECO:0000313" key="2">
    <source>
        <dbReference type="EMBL" id="CAE8742355.1"/>
    </source>
</evidence>
<proteinExistence type="predicted"/>
<sequence>MPPWGTLAELSPPRPCRHSYASEILAAGRCSQWRQSLDMLGLCRVRGCEVCAGDAFALARCNAAITSCGRAGHWAGALGLLSTLRLANLRPDHVTWGALVGSAAEAGSEKIAGPGDSKWRLALGLVQHVRAMGQGPDSWAGSAGISACGRFSRWTAALGVLQTLVRTAGTELDIFAVCAASSACTQGRCWVQGLHVLAEARDAGVRLSTVAFNACASAYEAGHQWGQALDLLQEMDRSRIESNLITLSSCIAAMDGVDSHRWEWAIELLNGHLNRASEASARSAKLLIPLSAAISACVKGSQVDLALSLLRQCVGLRVRSDIVAFNTVLSGFERRRLWQQATLVIEEIAQRNLAADVFTFGAAVSAFATSSRWQEVLMLLKVMRLARVESNAVIRNAALTAFAGPSCRGPDDSSHLATHGRGLWAQTLSLLSDARAEGLVPDGTARNAAAEAAAAAQAWQAALGLVCSGGKGGGPWAPFSGGPDALTFAAAIAACTAAAFPPELWPEMKPTAEEMFLPSRLRPLPELLVLLQGAGLDMANQLASDI</sequence>
<dbReference type="PANTHER" id="PTHR47447">
    <property type="entry name" value="OS03G0856100 PROTEIN"/>
    <property type="match status" value="1"/>
</dbReference>
<accession>A0A813M032</accession>
<dbReference type="InterPro" id="IPR011990">
    <property type="entry name" value="TPR-like_helical_dom_sf"/>
</dbReference>
<dbReference type="AlphaFoldDB" id="A0A813M032"/>
<reference evidence="2" key="1">
    <citation type="submission" date="2021-02" db="EMBL/GenBank/DDBJ databases">
        <authorList>
            <person name="Dougan E. K."/>
            <person name="Rhodes N."/>
            <person name="Thang M."/>
            <person name="Chan C."/>
        </authorList>
    </citation>
    <scope>NUCLEOTIDE SEQUENCE</scope>
</reference>
<dbReference type="EMBL" id="CAJNNW010037499">
    <property type="protein sequence ID" value="CAE8742355.1"/>
    <property type="molecule type" value="Genomic_DNA"/>
</dbReference>
<gene>
    <name evidence="2" type="ORF">PGLA2088_LOCUS50933</name>
</gene>
<keyword evidence="1" id="KW-0677">Repeat</keyword>
<comment type="caution">
    <text evidence="2">The sequence shown here is derived from an EMBL/GenBank/DDBJ whole genome shotgun (WGS) entry which is preliminary data.</text>
</comment>
<dbReference type="Gene3D" id="1.25.40.10">
    <property type="entry name" value="Tetratricopeptide repeat domain"/>
    <property type="match status" value="3"/>
</dbReference>